<dbReference type="Gene3D" id="1.20.1250.20">
    <property type="entry name" value="MFS general substrate transporter like domains"/>
    <property type="match status" value="2"/>
</dbReference>
<name>A0A9P4IQ32_9PEZI</name>
<dbReference type="PROSITE" id="PS50850">
    <property type="entry name" value="MFS"/>
    <property type="match status" value="1"/>
</dbReference>
<feature type="transmembrane region" description="Helical" evidence="7">
    <location>
        <begin position="140"/>
        <end position="162"/>
    </location>
</feature>
<feature type="transmembrane region" description="Helical" evidence="7">
    <location>
        <begin position="6"/>
        <end position="27"/>
    </location>
</feature>
<proteinExistence type="inferred from homology"/>
<organism evidence="9 10">
    <name type="scientific">Myriangium duriaei CBS 260.36</name>
    <dbReference type="NCBI Taxonomy" id="1168546"/>
    <lineage>
        <taxon>Eukaryota</taxon>
        <taxon>Fungi</taxon>
        <taxon>Dikarya</taxon>
        <taxon>Ascomycota</taxon>
        <taxon>Pezizomycotina</taxon>
        <taxon>Dothideomycetes</taxon>
        <taxon>Dothideomycetidae</taxon>
        <taxon>Myriangiales</taxon>
        <taxon>Myriangiaceae</taxon>
        <taxon>Myriangium</taxon>
    </lineage>
</organism>
<keyword evidence="4 7" id="KW-1133">Transmembrane helix</keyword>
<evidence type="ECO:0000256" key="5">
    <source>
        <dbReference type="ARBA" id="ARBA00023136"/>
    </source>
</evidence>
<dbReference type="FunFam" id="1.20.1250.20:FF:000018">
    <property type="entry name" value="MFS transporter permease"/>
    <property type="match status" value="1"/>
</dbReference>
<evidence type="ECO:0000313" key="9">
    <source>
        <dbReference type="EMBL" id="KAF2147616.1"/>
    </source>
</evidence>
<dbReference type="PANTHER" id="PTHR43791">
    <property type="entry name" value="PERMEASE-RELATED"/>
    <property type="match status" value="1"/>
</dbReference>
<dbReference type="InterPro" id="IPR011701">
    <property type="entry name" value="MFS"/>
</dbReference>
<evidence type="ECO:0000256" key="1">
    <source>
        <dbReference type="ARBA" id="ARBA00004141"/>
    </source>
</evidence>
<feature type="transmembrane region" description="Helical" evidence="7">
    <location>
        <begin position="398"/>
        <end position="416"/>
    </location>
</feature>
<dbReference type="OrthoDB" id="2962993at2759"/>
<feature type="transmembrane region" description="Helical" evidence="7">
    <location>
        <begin position="305"/>
        <end position="324"/>
    </location>
</feature>
<comment type="caution">
    <text evidence="9">The sequence shown here is derived from an EMBL/GenBank/DDBJ whole genome shotgun (WGS) entry which is preliminary data.</text>
</comment>
<evidence type="ECO:0000256" key="4">
    <source>
        <dbReference type="ARBA" id="ARBA00022989"/>
    </source>
</evidence>
<feature type="transmembrane region" description="Helical" evidence="7">
    <location>
        <begin position="106"/>
        <end position="128"/>
    </location>
</feature>
<protein>
    <submittedName>
        <fullName evidence="9">MFS general substrate transporter</fullName>
    </submittedName>
</protein>
<keyword evidence="5 7" id="KW-0472">Membrane</keyword>
<evidence type="ECO:0000259" key="8">
    <source>
        <dbReference type="PROSITE" id="PS50850"/>
    </source>
</evidence>
<dbReference type="FunFam" id="1.20.1250.20:FF:000068">
    <property type="entry name" value="MFS general substrate transporter"/>
    <property type="match status" value="1"/>
</dbReference>
<feature type="transmembrane region" description="Helical" evidence="7">
    <location>
        <begin position="336"/>
        <end position="355"/>
    </location>
</feature>
<comment type="subcellular location">
    <subcellularLocation>
        <location evidence="1">Membrane</location>
        <topology evidence="1">Multi-pass membrane protein</topology>
    </subcellularLocation>
</comment>
<dbReference type="InterPro" id="IPR036259">
    <property type="entry name" value="MFS_trans_sf"/>
</dbReference>
<keyword evidence="3 7" id="KW-0812">Transmembrane</keyword>
<dbReference type="GO" id="GO:0016020">
    <property type="term" value="C:membrane"/>
    <property type="evidence" value="ECO:0007669"/>
    <property type="project" value="UniProtKB-SubCell"/>
</dbReference>
<dbReference type="InterPro" id="IPR020846">
    <property type="entry name" value="MFS_dom"/>
</dbReference>
<dbReference type="SUPFAM" id="SSF103473">
    <property type="entry name" value="MFS general substrate transporter"/>
    <property type="match status" value="1"/>
</dbReference>
<evidence type="ECO:0000256" key="6">
    <source>
        <dbReference type="ARBA" id="ARBA00037968"/>
    </source>
</evidence>
<dbReference type="Proteomes" id="UP000799439">
    <property type="component" value="Unassembled WGS sequence"/>
</dbReference>
<feature type="transmembrane region" description="Helical" evidence="7">
    <location>
        <begin position="174"/>
        <end position="192"/>
    </location>
</feature>
<dbReference type="GO" id="GO:0022857">
    <property type="term" value="F:transmembrane transporter activity"/>
    <property type="evidence" value="ECO:0007669"/>
    <property type="project" value="InterPro"/>
</dbReference>
<keyword evidence="2" id="KW-0813">Transport</keyword>
<dbReference type="AlphaFoldDB" id="A0A9P4IQ32"/>
<keyword evidence="10" id="KW-1185">Reference proteome</keyword>
<reference evidence="9" key="1">
    <citation type="journal article" date="2020" name="Stud. Mycol.">
        <title>101 Dothideomycetes genomes: a test case for predicting lifestyles and emergence of pathogens.</title>
        <authorList>
            <person name="Haridas S."/>
            <person name="Albert R."/>
            <person name="Binder M."/>
            <person name="Bloem J."/>
            <person name="Labutti K."/>
            <person name="Salamov A."/>
            <person name="Andreopoulos B."/>
            <person name="Baker S."/>
            <person name="Barry K."/>
            <person name="Bills G."/>
            <person name="Bluhm B."/>
            <person name="Cannon C."/>
            <person name="Castanera R."/>
            <person name="Culley D."/>
            <person name="Daum C."/>
            <person name="Ezra D."/>
            <person name="Gonzalez J."/>
            <person name="Henrissat B."/>
            <person name="Kuo A."/>
            <person name="Liang C."/>
            <person name="Lipzen A."/>
            <person name="Lutzoni F."/>
            <person name="Magnuson J."/>
            <person name="Mondo S."/>
            <person name="Nolan M."/>
            <person name="Ohm R."/>
            <person name="Pangilinan J."/>
            <person name="Park H.-J."/>
            <person name="Ramirez L."/>
            <person name="Alfaro M."/>
            <person name="Sun H."/>
            <person name="Tritt A."/>
            <person name="Yoshinaga Y."/>
            <person name="Zwiers L.-H."/>
            <person name="Turgeon B."/>
            <person name="Goodwin S."/>
            <person name="Spatafora J."/>
            <person name="Crous P."/>
            <person name="Grigoriev I."/>
        </authorList>
    </citation>
    <scope>NUCLEOTIDE SEQUENCE</scope>
    <source>
        <strain evidence="9">CBS 260.36</strain>
    </source>
</reference>
<dbReference type="PANTHER" id="PTHR43791:SF24">
    <property type="entry name" value="NICOTINIC ACID PLASMA MEMBRANE TRANSPORTER"/>
    <property type="match status" value="1"/>
</dbReference>
<feature type="transmembrane region" description="Helical" evidence="7">
    <location>
        <begin position="280"/>
        <end position="299"/>
    </location>
</feature>
<evidence type="ECO:0000256" key="3">
    <source>
        <dbReference type="ARBA" id="ARBA00022692"/>
    </source>
</evidence>
<dbReference type="EMBL" id="ML996096">
    <property type="protein sequence ID" value="KAF2147616.1"/>
    <property type="molecule type" value="Genomic_DNA"/>
</dbReference>
<dbReference type="Pfam" id="PF07690">
    <property type="entry name" value="MFS_1"/>
    <property type="match status" value="1"/>
</dbReference>
<accession>A0A9P4IQ32</accession>
<evidence type="ECO:0000256" key="7">
    <source>
        <dbReference type="SAM" id="Phobius"/>
    </source>
</evidence>
<feature type="domain" description="Major facilitator superfamily (MFS) profile" evidence="8">
    <location>
        <begin position="14"/>
        <end position="424"/>
    </location>
</feature>
<sequence>MQERKLLARLDASLIPAIMLAYLACFLDRSNIGNVKVAGMPKDIGASTQQFSTAVSIFYATYVTFELPWAVALKRLTPHYQLTILCLVWSLTTLCSGWITNIGGLYATRLILGACEAGLFPSLNLYLTTIYRREEQARRVSYLFVCSAISGAFGGLLAYGLLHMDEILGYHGWQWVYIIEGIFSFAVAAVVWKGLPNDPADAFFLKAEDKKILDIRTTERAACIGDEKFTWDEILNAFRDAKVWLSGATQFCQDILLYGFSTFLPSVIQSMGYTSLQAQYLIIPVYIVGGICFLVFAVLSDKFQIRGLFIVFANSFGILGYVLLICRTSEKVKYFATFLCAIAVYAGPGLNLTWLNVNIAPHYRRAAAIGLQQSIGNSAGVVVGQIYRRSPYFLGNSFSLGALCVAQILIITKYLYIKLCNKRKQLIANSQIEDTRKIGTGDQGLDFIYHL</sequence>
<evidence type="ECO:0000313" key="10">
    <source>
        <dbReference type="Proteomes" id="UP000799439"/>
    </source>
</evidence>
<feature type="transmembrane region" description="Helical" evidence="7">
    <location>
        <begin position="82"/>
        <end position="100"/>
    </location>
</feature>
<comment type="similarity">
    <text evidence="6">Belongs to the major facilitator superfamily. Allantoate permease family.</text>
</comment>
<evidence type="ECO:0000256" key="2">
    <source>
        <dbReference type="ARBA" id="ARBA00022448"/>
    </source>
</evidence>
<gene>
    <name evidence="9" type="ORF">K461DRAFT_248888</name>
</gene>